<dbReference type="PANTHER" id="PTHR30537:SF35">
    <property type="entry name" value="TRANSCRIPTIONAL REGULATORY PROTEIN"/>
    <property type="match status" value="1"/>
</dbReference>
<evidence type="ECO:0000256" key="4">
    <source>
        <dbReference type="ARBA" id="ARBA00023163"/>
    </source>
</evidence>
<protein>
    <submittedName>
        <fullName evidence="6">LysR family transcriptional regulator</fullName>
    </submittedName>
</protein>
<evidence type="ECO:0000256" key="1">
    <source>
        <dbReference type="ARBA" id="ARBA00009437"/>
    </source>
</evidence>
<dbReference type="InterPro" id="IPR000847">
    <property type="entry name" value="LysR_HTH_N"/>
</dbReference>
<sequence length="299" mass="32024">MDRIIAAKVFVETVERGSATAAAEALGMSRAMASRYLSAMEDWAGTRLLHRSTRHLSLAPAGEAALGRCRRLIEVAESISGQSTDAAAPHGNLRVAMPGVLADAVFLPLIPAFAKRYPKVFIDLRITDRLVDLVQDRIDVSLRITASLDRAVIARRLGGVSSFLCAAPDLIAQFGQPDAPEGLAERPCISYAQFGGRTWSLSGPDRTAKVDITGPLQTNEAYLLLRGALEGIGIAMLPAFAAAPHIAKGTLVRVLPGWAPADFSLYALYASRKNLPAATRAFIDFAAERTRNSSVFQPV</sequence>
<dbReference type="InterPro" id="IPR036390">
    <property type="entry name" value="WH_DNA-bd_sf"/>
</dbReference>
<evidence type="ECO:0000313" key="6">
    <source>
        <dbReference type="EMBL" id="NIY72755.1"/>
    </source>
</evidence>
<dbReference type="PROSITE" id="PS50931">
    <property type="entry name" value="HTH_LYSR"/>
    <property type="match status" value="1"/>
</dbReference>
<dbReference type="Pfam" id="PF03466">
    <property type="entry name" value="LysR_substrate"/>
    <property type="match status" value="1"/>
</dbReference>
<dbReference type="Gene3D" id="3.40.190.290">
    <property type="match status" value="1"/>
</dbReference>
<evidence type="ECO:0000256" key="3">
    <source>
        <dbReference type="ARBA" id="ARBA00023125"/>
    </source>
</evidence>
<dbReference type="InterPro" id="IPR036388">
    <property type="entry name" value="WH-like_DNA-bd_sf"/>
</dbReference>
<comment type="similarity">
    <text evidence="1">Belongs to the LysR transcriptional regulatory family.</text>
</comment>
<dbReference type="PANTHER" id="PTHR30537">
    <property type="entry name" value="HTH-TYPE TRANSCRIPTIONAL REGULATOR"/>
    <property type="match status" value="1"/>
</dbReference>
<evidence type="ECO:0000313" key="7">
    <source>
        <dbReference type="Proteomes" id="UP000709466"/>
    </source>
</evidence>
<dbReference type="SUPFAM" id="SSF53850">
    <property type="entry name" value="Periplasmic binding protein-like II"/>
    <property type="match status" value="1"/>
</dbReference>
<comment type="caution">
    <text evidence="6">The sequence shown here is derived from an EMBL/GenBank/DDBJ whole genome shotgun (WGS) entry which is preliminary data.</text>
</comment>
<name>A0ABX0VXF7_9RHOB</name>
<keyword evidence="7" id="KW-1185">Reference proteome</keyword>
<reference evidence="6 7" key="1">
    <citation type="submission" date="2020-03" db="EMBL/GenBank/DDBJ databases">
        <title>Bacterial isolates of synthetic phycosphere.</title>
        <authorList>
            <person name="Fu H."/>
            <person name="Moran M.A."/>
        </authorList>
    </citation>
    <scope>NUCLEOTIDE SEQUENCE [LARGE SCALE GENOMIC DNA]</scope>
    <source>
        <strain evidence="6 7">HF1</strain>
    </source>
</reference>
<evidence type="ECO:0000259" key="5">
    <source>
        <dbReference type="PROSITE" id="PS50931"/>
    </source>
</evidence>
<dbReference type="SUPFAM" id="SSF46785">
    <property type="entry name" value="Winged helix' DNA-binding domain"/>
    <property type="match status" value="1"/>
</dbReference>
<dbReference type="EMBL" id="JAATOP010000006">
    <property type="protein sequence ID" value="NIY72755.1"/>
    <property type="molecule type" value="Genomic_DNA"/>
</dbReference>
<evidence type="ECO:0000256" key="2">
    <source>
        <dbReference type="ARBA" id="ARBA00023015"/>
    </source>
</evidence>
<organism evidence="6 7">
    <name type="scientific">Marivivens donghaensis</name>
    <dbReference type="NCBI Taxonomy" id="1699413"/>
    <lineage>
        <taxon>Bacteria</taxon>
        <taxon>Pseudomonadati</taxon>
        <taxon>Pseudomonadota</taxon>
        <taxon>Alphaproteobacteria</taxon>
        <taxon>Rhodobacterales</taxon>
        <taxon>Paracoccaceae</taxon>
        <taxon>Marivivens group</taxon>
        <taxon>Marivivens</taxon>
    </lineage>
</organism>
<keyword evidence="3" id="KW-0238">DNA-binding</keyword>
<dbReference type="Proteomes" id="UP000709466">
    <property type="component" value="Unassembled WGS sequence"/>
</dbReference>
<gene>
    <name evidence="6" type="ORF">HCZ30_09940</name>
</gene>
<dbReference type="Gene3D" id="1.10.10.10">
    <property type="entry name" value="Winged helix-like DNA-binding domain superfamily/Winged helix DNA-binding domain"/>
    <property type="match status" value="1"/>
</dbReference>
<dbReference type="CDD" id="cd08422">
    <property type="entry name" value="PBP2_CrgA_like"/>
    <property type="match status" value="1"/>
</dbReference>
<dbReference type="InterPro" id="IPR005119">
    <property type="entry name" value="LysR_subst-bd"/>
</dbReference>
<feature type="domain" description="HTH lysR-type" evidence="5">
    <location>
        <begin position="1"/>
        <end position="59"/>
    </location>
</feature>
<dbReference type="InterPro" id="IPR058163">
    <property type="entry name" value="LysR-type_TF_proteobact-type"/>
</dbReference>
<proteinExistence type="inferred from homology"/>
<dbReference type="Pfam" id="PF00126">
    <property type="entry name" value="HTH_1"/>
    <property type="match status" value="1"/>
</dbReference>
<accession>A0ABX0VXF7</accession>
<keyword evidence="4" id="KW-0804">Transcription</keyword>
<keyword evidence="2" id="KW-0805">Transcription regulation</keyword>